<dbReference type="SUPFAM" id="SSF57863">
    <property type="entry name" value="ArfGap/RecO-like zinc finger"/>
    <property type="match status" value="1"/>
</dbReference>
<dbReference type="NCBIfam" id="TIGR00613">
    <property type="entry name" value="reco"/>
    <property type="match status" value="1"/>
</dbReference>
<dbReference type="InterPro" id="IPR022572">
    <property type="entry name" value="DNA_rep/recomb_RecO_N"/>
</dbReference>
<keyword evidence="2" id="KW-1185">Reference proteome</keyword>
<dbReference type="Gene3D" id="2.40.50.140">
    <property type="entry name" value="Nucleic acid-binding proteins"/>
    <property type="match status" value="1"/>
</dbReference>
<dbReference type="Pfam" id="PF11967">
    <property type="entry name" value="RecO_N"/>
    <property type="match status" value="1"/>
</dbReference>
<evidence type="ECO:0000313" key="1">
    <source>
        <dbReference type="EMBL" id="AIA29657.1"/>
    </source>
</evidence>
<dbReference type="RefSeq" id="WP_038562050.1">
    <property type="nucleotide sequence ID" value="NZ_AP018940.1"/>
</dbReference>
<dbReference type="GO" id="GO:0043590">
    <property type="term" value="C:bacterial nucleoid"/>
    <property type="evidence" value="ECO:0007669"/>
    <property type="project" value="TreeGrafter"/>
</dbReference>
<dbReference type="KEGG" id="mcr:MCFN_02675"/>
<dbReference type="AlphaFoldDB" id="A0A059XWQ4"/>
<dbReference type="PANTHER" id="PTHR33991:SF1">
    <property type="entry name" value="DNA REPAIR PROTEIN RECO"/>
    <property type="match status" value="1"/>
</dbReference>
<dbReference type="Pfam" id="PF02565">
    <property type="entry name" value="RecO_C"/>
    <property type="match status" value="1"/>
</dbReference>
<dbReference type="GO" id="GO:0006310">
    <property type="term" value="P:DNA recombination"/>
    <property type="evidence" value="ECO:0007669"/>
    <property type="project" value="InterPro"/>
</dbReference>
<name>A0A059XWQ4_9BACT</name>
<protein>
    <submittedName>
        <fullName evidence="1">DNA recombination protein RecO</fullName>
    </submittedName>
</protein>
<dbReference type="PANTHER" id="PTHR33991">
    <property type="entry name" value="DNA REPAIR PROTEIN RECO"/>
    <property type="match status" value="1"/>
</dbReference>
<dbReference type="EMBL" id="CP007521">
    <property type="protein sequence ID" value="AIA29657.1"/>
    <property type="molecule type" value="Genomic_DNA"/>
</dbReference>
<proteinExistence type="predicted"/>
<dbReference type="InterPro" id="IPR003717">
    <property type="entry name" value="RecO"/>
</dbReference>
<dbReference type="OrthoDB" id="404042at2"/>
<accession>A0A059XWQ4</accession>
<dbReference type="Proteomes" id="UP000027088">
    <property type="component" value="Chromosome"/>
</dbReference>
<dbReference type="InterPro" id="IPR037278">
    <property type="entry name" value="ARFGAP/RecO"/>
</dbReference>
<dbReference type="GO" id="GO:0006302">
    <property type="term" value="P:double-strand break repair"/>
    <property type="evidence" value="ECO:0007669"/>
    <property type="project" value="TreeGrafter"/>
</dbReference>
<dbReference type="eggNOG" id="ENOG502ZI56">
    <property type="taxonomic scope" value="Bacteria"/>
</dbReference>
<reference evidence="1 2" key="1">
    <citation type="journal article" date="2014" name="Genome Announc.">
        <title>Complete Genome Sequence of the Bovine Mastitis Pathogen Mycoplasma californicum Strain ST-6T (ATCC 33461T).</title>
        <authorList>
            <person name="Calcutt M.J."/>
            <person name="Foecking M.F."/>
            <person name="Fox L.K."/>
        </authorList>
    </citation>
    <scope>NUCLEOTIDE SEQUENCE [LARGE SCALE GENOMIC DNA]</scope>
    <source>
        <strain evidence="1 2">ST-6</strain>
    </source>
</reference>
<evidence type="ECO:0000313" key="2">
    <source>
        <dbReference type="Proteomes" id="UP000027088"/>
    </source>
</evidence>
<dbReference type="InterPro" id="IPR012340">
    <property type="entry name" value="NA-bd_OB-fold"/>
</dbReference>
<sequence length="227" mass="26133">MAEIINTFIVLNIENHNEFPDDAYVDLFGSYGQIRLLARGINKANSKNRANLLPGCVSEIEYFPARKKGSIGRLKRANQVMTINFQDMSNITFTNKAINLLKNIKTDCYSVYKSYLQIIKRLSEGQNKKLILYLAAQCLNHYGIMVNSNSCVECNQSYDLCDFSFYKGGFLCSQHSNSQRWNKELKTIYYLFNDFDRFYQTATDSIASVLLIELKQHFADNGILIYI</sequence>
<gene>
    <name evidence="1" type="primary">recO</name>
    <name evidence="1" type="ORF">MCFN_02675</name>
</gene>
<organism evidence="1 2">
    <name type="scientific">Mycoplasmopsis californica</name>
    <dbReference type="NCBI Taxonomy" id="2113"/>
    <lineage>
        <taxon>Bacteria</taxon>
        <taxon>Bacillati</taxon>
        <taxon>Mycoplasmatota</taxon>
        <taxon>Mycoplasmoidales</taxon>
        <taxon>Metamycoplasmataceae</taxon>
        <taxon>Mycoplasmopsis</taxon>
    </lineage>
</organism>